<reference evidence="1 2" key="1">
    <citation type="submission" date="2016-05" db="EMBL/GenBank/DDBJ databases">
        <title>Paenibacillus oryzae. sp. nov., isolated from the rice root.</title>
        <authorList>
            <person name="Zhang J."/>
            <person name="Zhang X."/>
        </authorList>
    </citation>
    <scope>NUCLEOTIDE SEQUENCE [LARGE SCALE GENOMIC DNA]</scope>
    <source>
        <strain evidence="1 2">1DrF-4</strain>
    </source>
</reference>
<gene>
    <name evidence="1" type="ORF">A7K91_08645</name>
</gene>
<keyword evidence="2" id="KW-1185">Reference proteome</keyword>
<dbReference type="AlphaFoldDB" id="A0A1A5YQA0"/>
<dbReference type="STRING" id="1844972.A7K91_08645"/>
<dbReference type="EMBL" id="LYPA01000031">
    <property type="protein sequence ID" value="OBR67791.1"/>
    <property type="molecule type" value="Genomic_DNA"/>
</dbReference>
<dbReference type="OrthoDB" id="2878419at2"/>
<evidence type="ECO:0000313" key="1">
    <source>
        <dbReference type="EMBL" id="OBR67791.1"/>
    </source>
</evidence>
<name>A0A1A5YQA0_9BACL</name>
<dbReference type="RefSeq" id="WP_068680163.1">
    <property type="nucleotide sequence ID" value="NZ_LYPA01000031.1"/>
</dbReference>
<accession>A0A1A5YQA0</accession>
<organism evidence="1 2">
    <name type="scientific">Paenibacillus oryzae</name>
    <dbReference type="NCBI Taxonomy" id="1844972"/>
    <lineage>
        <taxon>Bacteria</taxon>
        <taxon>Bacillati</taxon>
        <taxon>Bacillota</taxon>
        <taxon>Bacilli</taxon>
        <taxon>Bacillales</taxon>
        <taxon>Paenibacillaceae</taxon>
        <taxon>Paenibacillus</taxon>
    </lineage>
</organism>
<sequence length="108" mass="12705">MKETLLVKHAVSGRTFFDTRLKAIPYQVEPSNEGWLFSIETKRDENVEALLEFREELNVFIFREPEDEPVLKTWYYIKDGPVVYDDQAGKLLISAQSSIPYYPHEYSQ</sequence>
<proteinExistence type="predicted"/>
<protein>
    <submittedName>
        <fullName evidence="1">Uncharacterized protein</fullName>
    </submittedName>
</protein>
<comment type="caution">
    <text evidence="1">The sequence shown here is derived from an EMBL/GenBank/DDBJ whole genome shotgun (WGS) entry which is preliminary data.</text>
</comment>
<evidence type="ECO:0000313" key="2">
    <source>
        <dbReference type="Proteomes" id="UP000092024"/>
    </source>
</evidence>
<dbReference type="Proteomes" id="UP000092024">
    <property type="component" value="Unassembled WGS sequence"/>
</dbReference>